<gene>
    <name evidence="5" type="ORF">TAE01_33440</name>
</gene>
<dbReference type="InterPro" id="IPR027417">
    <property type="entry name" value="P-loop_NTPase"/>
</dbReference>
<dbReference type="Proteomes" id="UP000321534">
    <property type="component" value="Unassembled WGS sequence"/>
</dbReference>
<evidence type="ECO:0000256" key="1">
    <source>
        <dbReference type="ARBA" id="ARBA00022448"/>
    </source>
</evidence>
<dbReference type="SUPFAM" id="SSF52540">
    <property type="entry name" value="P-loop containing nucleoside triphosphate hydrolases"/>
    <property type="match status" value="1"/>
</dbReference>
<evidence type="ECO:0000259" key="4">
    <source>
        <dbReference type="PROSITE" id="PS50893"/>
    </source>
</evidence>
<dbReference type="SMART" id="SM00382">
    <property type="entry name" value="AAA"/>
    <property type="match status" value="1"/>
</dbReference>
<evidence type="ECO:0000313" key="5">
    <source>
        <dbReference type="EMBL" id="GEO31534.1"/>
    </source>
</evidence>
<sequence>MNQPNAVVTFTDVNQRFGAVTAVEELSLRIGQGERLAILGRTGAGKSTLLNLLIGNLRPTRGTVRVDGLDPYAQHAELQGVIGMAFQTPRLLPWRTALDNVAVGMEILGVPQSERLERARTWLGKMHLADSAGLFPSQLSGGMRQRVSLARAFSIEPALVLLDESFSALDEVTARQLREEFVELAEAERKTALIVTHNIEEAFAISHRVLLLGRPARILAEYAVSDCPAVGTTDFGDLRRSIHQQMVDATRAAMA</sequence>
<protein>
    <submittedName>
        <fullName evidence="5">ABC transporter permease</fullName>
    </submittedName>
</protein>
<dbReference type="PANTHER" id="PTHR42788:SF19">
    <property type="entry name" value="ALIPHATIC SULFONATES IMPORT ATP-BINDING PROTEIN SSUB 2"/>
    <property type="match status" value="1"/>
</dbReference>
<dbReference type="OrthoDB" id="8773773at2"/>
<dbReference type="Gene3D" id="3.40.50.300">
    <property type="entry name" value="P-loop containing nucleotide triphosphate hydrolases"/>
    <property type="match status" value="1"/>
</dbReference>
<proteinExistence type="predicted"/>
<dbReference type="GO" id="GO:0016887">
    <property type="term" value="F:ATP hydrolysis activity"/>
    <property type="evidence" value="ECO:0007669"/>
    <property type="project" value="InterPro"/>
</dbReference>
<evidence type="ECO:0000313" key="6">
    <source>
        <dbReference type="Proteomes" id="UP000321534"/>
    </source>
</evidence>
<comment type="caution">
    <text evidence="5">The sequence shown here is derived from an EMBL/GenBank/DDBJ whole genome shotgun (WGS) entry which is preliminary data.</text>
</comment>
<organism evidence="5 6">
    <name type="scientific">Terrabacter aerolatus</name>
    <dbReference type="NCBI Taxonomy" id="422442"/>
    <lineage>
        <taxon>Bacteria</taxon>
        <taxon>Bacillati</taxon>
        <taxon>Actinomycetota</taxon>
        <taxon>Actinomycetes</taxon>
        <taxon>Micrococcales</taxon>
        <taxon>Intrasporangiaceae</taxon>
        <taxon>Terrabacter</taxon>
    </lineage>
</organism>
<dbReference type="InterPro" id="IPR050166">
    <property type="entry name" value="ABC_transporter_ATP-bind"/>
</dbReference>
<feature type="domain" description="ABC transporter" evidence="4">
    <location>
        <begin position="8"/>
        <end position="239"/>
    </location>
</feature>
<dbReference type="AlphaFoldDB" id="A0A512D4Z0"/>
<evidence type="ECO:0000256" key="3">
    <source>
        <dbReference type="ARBA" id="ARBA00022840"/>
    </source>
</evidence>
<dbReference type="InterPro" id="IPR003593">
    <property type="entry name" value="AAA+_ATPase"/>
</dbReference>
<keyword evidence="6" id="KW-1185">Reference proteome</keyword>
<name>A0A512D4Z0_9MICO</name>
<dbReference type="PROSITE" id="PS50893">
    <property type="entry name" value="ABC_TRANSPORTER_2"/>
    <property type="match status" value="1"/>
</dbReference>
<keyword evidence="2" id="KW-0547">Nucleotide-binding</keyword>
<evidence type="ECO:0000256" key="2">
    <source>
        <dbReference type="ARBA" id="ARBA00022741"/>
    </source>
</evidence>
<dbReference type="InterPro" id="IPR017871">
    <property type="entry name" value="ABC_transporter-like_CS"/>
</dbReference>
<dbReference type="EMBL" id="BJYX01000021">
    <property type="protein sequence ID" value="GEO31534.1"/>
    <property type="molecule type" value="Genomic_DNA"/>
</dbReference>
<dbReference type="PROSITE" id="PS00211">
    <property type="entry name" value="ABC_TRANSPORTER_1"/>
    <property type="match status" value="1"/>
</dbReference>
<dbReference type="InterPro" id="IPR003439">
    <property type="entry name" value="ABC_transporter-like_ATP-bd"/>
</dbReference>
<keyword evidence="1" id="KW-0813">Transport</keyword>
<accession>A0A512D4Z0</accession>
<dbReference type="GO" id="GO:0005524">
    <property type="term" value="F:ATP binding"/>
    <property type="evidence" value="ECO:0007669"/>
    <property type="project" value="UniProtKB-KW"/>
</dbReference>
<dbReference type="Pfam" id="PF00005">
    <property type="entry name" value="ABC_tran"/>
    <property type="match status" value="1"/>
</dbReference>
<dbReference type="PANTHER" id="PTHR42788">
    <property type="entry name" value="TAURINE IMPORT ATP-BINDING PROTEIN-RELATED"/>
    <property type="match status" value="1"/>
</dbReference>
<reference evidence="5 6" key="1">
    <citation type="submission" date="2019-07" db="EMBL/GenBank/DDBJ databases">
        <title>Whole genome shotgun sequence of Terrabacter aerolatus NBRC 106305.</title>
        <authorList>
            <person name="Hosoyama A."/>
            <person name="Uohara A."/>
            <person name="Ohji S."/>
            <person name="Ichikawa N."/>
        </authorList>
    </citation>
    <scope>NUCLEOTIDE SEQUENCE [LARGE SCALE GENOMIC DNA]</scope>
    <source>
        <strain evidence="5 6">NBRC 106305</strain>
    </source>
</reference>
<keyword evidence="3" id="KW-0067">ATP-binding</keyword>